<gene>
    <name evidence="2" type="ORF">FA13DRAFT_792702</name>
</gene>
<sequence length="461" mass="52188">MLRIRQTWRDLVARSYSPPARLFAFRLPGVYPPEAAQKTAPQRVVSIDVLPAEVIDHVFDLLDGEPDTIKTCTLVCQKWRVLSQPRLFRSIVLATEDLSQSIQFQQFMLQSPNIRAGVREITVHFPDLASWPPDRKLAANLMADILELLPRPESLRLYGARFSDYRVKWSRLSNHLKNSIRTILHRPTMAHLLIDGWVLDVNHPLFNDIFATASHSLTSISLLDISDGIWGTADIPQPPSSAPRLALEKLTVSNTFTKDMKMIEWLCRPESVFDLQQLKALHVVESRDDDSVSLLTNTIGASLERLEVNISYTPQESIGLNHSTSLRSLSLSFGVFYTELYYSSIPWICETLDTLPEDNQLDELSLSLYITHPRNATQLFPPPPVGRFNYDRWARLGAKLSDPKFGGVERVKIQLVHHGIDARGYSMMAAQRLGEVTAPKVTWRYLRDDSPDVDPPDSPAS</sequence>
<reference evidence="2 3" key="1">
    <citation type="journal article" date="2019" name="Nat. Ecol. Evol.">
        <title>Megaphylogeny resolves global patterns of mushroom evolution.</title>
        <authorList>
            <person name="Varga T."/>
            <person name="Krizsan K."/>
            <person name="Foldi C."/>
            <person name="Dima B."/>
            <person name="Sanchez-Garcia M."/>
            <person name="Sanchez-Ramirez S."/>
            <person name="Szollosi G.J."/>
            <person name="Szarkandi J.G."/>
            <person name="Papp V."/>
            <person name="Albert L."/>
            <person name="Andreopoulos W."/>
            <person name="Angelini C."/>
            <person name="Antonin V."/>
            <person name="Barry K.W."/>
            <person name="Bougher N.L."/>
            <person name="Buchanan P."/>
            <person name="Buyck B."/>
            <person name="Bense V."/>
            <person name="Catcheside P."/>
            <person name="Chovatia M."/>
            <person name="Cooper J."/>
            <person name="Damon W."/>
            <person name="Desjardin D."/>
            <person name="Finy P."/>
            <person name="Geml J."/>
            <person name="Haridas S."/>
            <person name="Hughes K."/>
            <person name="Justo A."/>
            <person name="Karasinski D."/>
            <person name="Kautmanova I."/>
            <person name="Kiss B."/>
            <person name="Kocsube S."/>
            <person name="Kotiranta H."/>
            <person name="LaButti K.M."/>
            <person name="Lechner B.E."/>
            <person name="Liimatainen K."/>
            <person name="Lipzen A."/>
            <person name="Lukacs Z."/>
            <person name="Mihaltcheva S."/>
            <person name="Morgado L.N."/>
            <person name="Niskanen T."/>
            <person name="Noordeloos M.E."/>
            <person name="Ohm R.A."/>
            <person name="Ortiz-Santana B."/>
            <person name="Ovrebo C."/>
            <person name="Racz N."/>
            <person name="Riley R."/>
            <person name="Savchenko A."/>
            <person name="Shiryaev A."/>
            <person name="Soop K."/>
            <person name="Spirin V."/>
            <person name="Szebenyi C."/>
            <person name="Tomsovsky M."/>
            <person name="Tulloss R.E."/>
            <person name="Uehling J."/>
            <person name="Grigoriev I.V."/>
            <person name="Vagvolgyi C."/>
            <person name="Papp T."/>
            <person name="Martin F.M."/>
            <person name="Miettinen O."/>
            <person name="Hibbett D.S."/>
            <person name="Nagy L.G."/>
        </authorList>
    </citation>
    <scope>NUCLEOTIDE SEQUENCE [LARGE SCALE GENOMIC DNA]</scope>
    <source>
        <strain evidence="2 3">FP101781</strain>
    </source>
</reference>
<dbReference type="Gene3D" id="1.20.1280.50">
    <property type="match status" value="1"/>
</dbReference>
<name>A0A4Y7T2R4_COPMI</name>
<evidence type="ECO:0000259" key="1">
    <source>
        <dbReference type="PROSITE" id="PS50181"/>
    </source>
</evidence>
<accession>A0A4Y7T2R4</accession>
<keyword evidence="3" id="KW-1185">Reference proteome</keyword>
<organism evidence="2 3">
    <name type="scientific">Coprinellus micaceus</name>
    <name type="common">Glistening ink-cap mushroom</name>
    <name type="synonym">Coprinus micaceus</name>
    <dbReference type="NCBI Taxonomy" id="71717"/>
    <lineage>
        <taxon>Eukaryota</taxon>
        <taxon>Fungi</taxon>
        <taxon>Dikarya</taxon>
        <taxon>Basidiomycota</taxon>
        <taxon>Agaricomycotina</taxon>
        <taxon>Agaricomycetes</taxon>
        <taxon>Agaricomycetidae</taxon>
        <taxon>Agaricales</taxon>
        <taxon>Agaricineae</taxon>
        <taxon>Psathyrellaceae</taxon>
        <taxon>Coprinellus</taxon>
    </lineage>
</organism>
<dbReference type="AlphaFoldDB" id="A0A4Y7T2R4"/>
<dbReference type="PROSITE" id="PS50181">
    <property type="entry name" value="FBOX"/>
    <property type="match status" value="1"/>
</dbReference>
<dbReference type="Proteomes" id="UP000298030">
    <property type="component" value="Unassembled WGS sequence"/>
</dbReference>
<dbReference type="CDD" id="cd09917">
    <property type="entry name" value="F-box_SF"/>
    <property type="match status" value="1"/>
</dbReference>
<protein>
    <recommendedName>
        <fullName evidence="1">F-box domain-containing protein</fullName>
    </recommendedName>
</protein>
<dbReference type="SUPFAM" id="SSF81383">
    <property type="entry name" value="F-box domain"/>
    <property type="match status" value="1"/>
</dbReference>
<feature type="domain" description="F-box" evidence="1">
    <location>
        <begin position="44"/>
        <end position="91"/>
    </location>
</feature>
<dbReference type="Pfam" id="PF12937">
    <property type="entry name" value="F-box-like"/>
    <property type="match status" value="1"/>
</dbReference>
<evidence type="ECO:0000313" key="2">
    <source>
        <dbReference type="EMBL" id="TEB28446.1"/>
    </source>
</evidence>
<proteinExistence type="predicted"/>
<dbReference type="InterPro" id="IPR001810">
    <property type="entry name" value="F-box_dom"/>
</dbReference>
<dbReference type="InterPro" id="IPR036047">
    <property type="entry name" value="F-box-like_dom_sf"/>
</dbReference>
<dbReference type="OrthoDB" id="2745898at2759"/>
<comment type="caution">
    <text evidence="2">The sequence shown here is derived from an EMBL/GenBank/DDBJ whole genome shotgun (WGS) entry which is preliminary data.</text>
</comment>
<dbReference type="EMBL" id="QPFP01000032">
    <property type="protein sequence ID" value="TEB28446.1"/>
    <property type="molecule type" value="Genomic_DNA"/>
</dbReference>
<evidence type="ECO:0000313" key="3">
    <source>
        <dbReference type="Proteomes" id="UP000298030"/>
    </source>
</evidence>
<dbReference type="STRING" id="71717.A0A4Y7T2R4"/>